<proteinExistence type="predicted"/>
<reference evidence="3 4" key="1">
    <citation type="journal article" date="2019" name="Int. J. Syst. Evol. Microbiol.">
        <title>The Global Catalogue of Microorganisms (GCM) 10K type strain sequencing project: providing services to taxonomists for standard genome sequencing and annotation.</title>
        <authorList>
            <consortium name="The Broad Institute Genomics Platform"/>
            <consortium name="The Broad Institute Genome Sequencing Center for Infectious Disease"/>
            <person name="Wu L."/>
            <person name="Ma J."/>
        </authorList>
    </citation>
    <scope>NUCLEOTIDE SEQUENCE [LARGE SCALE GENOMIC DNA]</scope>
    <source>
        <strain evidence="3 4">JCM 14917</strain>
    </source>
</reference>
<dbReference type="InterPro" id="IPR019051">
    <property type="entry name" value="Trp_biosyn_TM_oprn/chp"/>
</dbReference>
<feature type="transmembrane region" description="Helical" evidence="2">
    <location>
        <begin position="65"/>
        <end position="85"/>
    </location>
</feature>
<evidence type="ECO:0000256" key="2">
    <source>
        <dbReference type="SAM" id="Phobius"/>
    </source>
</evidence>
<evidence type="ECO:0000313" key="4">
    <source>
        <dbReference type="Proteomes" id="UP001500974"/>
    </source>
</evidence>
<dbReference type="InterPro" id="IPR006311">
    <property type="entry name" value="TAT_signal"/>
</dbReference>
<protein>
    <submittedName>
        <fullName evidence="3">Trp biosynthesis-associated membrane protein</fullName>
    </submittedName>
</protein>
<accession>A0ABN3AXQ5</accession>
<feature type="transmembrane region" description="Helical" evidence="2">
    <location>
        <begin position="23"/>
        <end position="45"/>
    </location>
</feature>
<dbReference type="EMBL" id="BAAAON010000002">
    <property type="protein sequence ID" value="GAA2176218.1"/>
    <property type="molecule type" value="Genomic_DNA"/>
</dbReference>
<dbReference type="RefSeq" id="WP_346028305.1">
    <property type="nucleotide sequence ID" value="NZ_BAAAON010000002.1"/>
</dbReference>
<dbReference type="Pfam" id="PF09534">
    <property type="entry name" value="Trp_oprn_chp"/>
    <property type="match status" value="1"/>
</dbReference>
<sequence length="211" mass="21181">MSPSSQSGAPAVSRTPALRRRGFLVLATVASALAAFGSTTQTWLSVALPQSGVQTPSIEVAGSDAATAVTAFALVGLAAALAASIAGRIARWIIAGILTVAGAGIALSSLAVATDPGSAAAPAIGESLGVTSQDGASVTATAMPWLAAVAGLLLVLCAVWLLIAGRGWRTARRYENRQDSSPTRNPQAKADTNADEIDSWDSLSRGEDPTG</sequence>
<evidence type="ECO:0000256" key="1">
    <source>
        <dbReference type="SAM" id="MobiDB-lite"/>
    </source>
</evidence>
<name>A0ABN3AXQ5_9MICC</name>
<feature type="region of interest" description="Disordered" evidence="1">
    <location>
        <begin position="174"/>
        <end position="211"/>
    </location>
</feature>
<evidence type="ECO:0000313" key="3">
    <source>
        <dbReference type="EMBL" id="GAA2176218.1"/>
    </source>
</evidence>
<feature type="transmembrane region" description="Helical" evidence="2">
    <location>
        <begin position="92"/>
        <end position="113"/>
    </location>
</feature>
<dbReference type="PROSITE" id="PS51318">
    <property type="entry name" value="TAT"/>
    <property type="match status" value="1"/>
</dbReference>
<keyword evidence="2" id="KW-0812">Transmembrane</keyword>
<dbReference type="Proteomes" id="UP001500974">
    <property type="component" value="Unassembled WGS sequence"/>
</dbReference>
<keyword evidence="4" id="KW-1185">Reference proteome</keyword>
<organism evidence="3 4">
    <name type="scientific">Arthrobacter parietis</name>
    <dbReference type="NCBI Taxonomy" id="271434"/>
    <lineage>
        <taxon>Bacteria</taxon>
        <taxon>Bacillati</taxon>
        <taxon>Actinomycetota</taxon>
        <taxon>Actinomycetes</taxon>
        <taxon>Micrococcales</taxon>
        <taxon>Micrococcaceae</taxon>
        <taxon>Arthrobacter</taxon>
    </lineage>
</organism>
<keyword evidence="2" id="KW-1133">Transmembrane helix</keyword>
<comment type="caution">
    <text evidence="3">The sequence shown here is derived from an EMBL/GenBank/DDBJ whole genome shotgun (WGS) entry which is preliminary data.</text>
</comment>
<keyword evidence="2" id="KW-0472">Membrane</keyword>
<feature type="transmembrane region" description="Helical" evidence="2">
    <location>
        <begin position="142"/>
        <end position="163"/>
    </location>
</feature>
<gene>
    <name evidence="3" type="ORF">GCM10009784_21810</name>
</gene>